<comment type="cofactor">
    <cofactor evidence="2">
        <name>Fe cation</name>
        <dbReference type="ChEBI" id="CHEBI:24875"/>
    </cofactor>
</comment>
<keyword evidence="14" id="KW-0325">Glycoprotein</keyword>
<reference evidence="18" key="1">
    <citation type="submission" date="2022-03" db="EMBL/GenBank/DDBJ databases">
        <authorList>
            <person name="Alioto T."/>
            <person name="Alioto T."/>
            <person name="Gomez Garrido J."/>
        </authorList>
    </citation>
    <scope>NUCLEOTIDE SEQUENCE</scope>
</reference>
<dbReference type="GO" id="GO:0031418">
    <property type="term" value="F:L-ascorbic acid binding"/>
    <property type="evidence" value="ECO:0007669"/>
    <property type="project" value="UniProtKB-KW"/>
</dbReference>
<feature type="domain" description="Fe2OG dioxygenase" evidence="17">
    <location>
        <begin position="499"/>
        <end position="613"/>
    </location>
</feature>
<feature type="chain" id="PRO_5042290656" description="procollagen-proline 3-dioxygenase" evidence="16">
    <location>
        <begin position="21"/>
        <end position="682"/>
    </location>
</feature>
<comment type="cofactor">
    <cofactor evidence="1">
        <name>L-ascorbate</name>
        <dbReference type="ChEBI" id="CHEBI:38290"/>
    </cofactor>
</comment>
<dbReference type="GO" id="GO:0005783">
    <property type="term" value="C:endoplasmic reticulum"/>
    <property type="evidence" value="ECO:0007669"/>
    <property type="project" value="TreeGrafter"/>
</dbReference>
<feature type="signal peptide" evidence="16">
    <location>
        <begin position="1"/>
        <end position="20"/>
    </location>
</feature>
<dbReference type="InterPro" id="IPR056585">
    <property type="entry name" value="Leprecan_dom"/>
</dbReference>
<evidence type="ECO:0000256" key="7">
    <source>
        <dbReference type="ARBA" id="ARBA00022737"/>
    </source>
</evidence>
<evidence type="ECO:0000313" key="18">
    <source>
        <dbReference type="EMBL" id="CAH2322668.1"/>
    </source>
</evidence>
<evidence type="ECO:0000256" key="9">
    <source>
        <dbReference type="ARBA" id="ARBA00022824"/>
    </source>
</evidence>
<dbReference type="InterPro" id="IPR011990">
    <property type="entry name" value="TPR-like_helical_dom_sf"/>
</dbReference>
<name>A0AAD1WPF6_PELCU</name>
<evidence type="ECO:0000256" key="5">
    <source>
        <dbReference type="ARBA" id="ARBA00022723"/>
    </source>
</evidence>
<keyword evidence="7" id="KW-0677">Repeat</keyword>
<dbReference type="Gene3D" id="1.25.40.10">
    <property type="entry name" value="Tetratricopeptide repeat domain"/>
    <property type="match status" value="1"/>
</dbReference>
<evidence type="ECO:0000256" key="10">
    <source>
        <dbReference type="ARBA" id="ARBA00022896"/>
    </source>
</evidence>
<dbReference type="Proteomes" id="UP001295444">
    <property type="component" value="Chromosome 11"/>
</dbReference>
<keyword evidence="6 16" id="KW-0732">Signal</keyword>
<dbReference type="InterPro" id="IPR039575">
    <property type="entry name" value="P3H"/>
</dbReference>
<evidence type="ECO:0000256" key="3">
    <source>
        <dbReference type="ARBA" id="ARBA00006487"/>
    </source>
</evidence>
<keyword evidence="9" id="KW-0256">Endoplasmic reticulum</keyword>
<evidence type="ECO:0000256" key="16">
    <source>
        <dbReference type="SAM" id="SignalP"/>
    </source>
</evidence>
<keyword evidence="12" id="KW-0560">Oxidoreductase</keyword>
<dbReference type="InterPro" id="IPR006620">
    <property type="entry name" value="Pro_4_hyd_alph"/>
</dbReference>
<dbReference type="AlphaFoldDB" id="A0AAD1WPF6"/>
<evidence type="ECO:0000256" key="1">
    <source>
        <dbReference type="ARBA" id="ARBA00001961"/>
    </source>
</evidence>
<evidence type="ECO:0000256" key="8">
    <source>
        <dbReference type="ARBA" id="ARBA00022803"/>
    </source>
</evidence>
<dbReference type="FunFam" id="2.60.120.620:FF:000003">
    <property type="entry name" value="Prolyl 3-hydroxylase 2"/>
    <property type="match status" value="1"/>
</dbReference>
<evidence type="ECO:0000259" key="17">
    <source>
        <dbReference type="PROSITE" id="PS51471"/>
    </source>
</evidence>
<accession>A0AAD1WPF6</accession>
<keyword evidence="8" id="KW-0802">TPR repeat</keyword>
<keyword evidence="19" id="KW-1185">Reference proteome</keyword>
<evidence type="ECO:0000256" key="2">
    <source>
        <dbReference type="ARBA" id="ARBA00001962"/>
    </source>
</evidence>
<dbReference type="EC" id="1.14.11.7" evidence="4"/>
<dbReference type="PANTHER" id="PTHR14049">
    <property type="entry name" value="LEPRECAN 1"/>
    <property type="match status" value="1"/>
</dbReference>
<dbReference type="Pfam" id="PF13640">
    <property type="entry name" value="2OG-FeII_Oxy_3"/>
    <property type="match status" value="1"/>
</dbReference>
<evidence type="ECO:0000256" key="11">
    <source>
        <dbReference type="ARBA" id="ARBA00022964"/>
    </source>
</evidence>
<organism evidence="18 19">
    <name type="scientific">Pelobates cultripes</name>
    <name type="common">Western spadefoot toad</name>
    <dbReference type="NCBI Taxonomy" id="61616"/>
    <lineage>
        <taxon>Eukaryota</taxon>
        <taxon>Metazoa</taxon>
        <taxon>Chordata</taxon>
        <taxon>Craniata</taxon>
        <taxon>Vertebrata</taxon>
        <taxon>Euteleostomi</taxon>
        <taxon>Amphibia</taxon>
        <taxon>Batrachia</taxon>
        <taxon>Anura</taxon>
        <taxon>Pelobatoidea</taxon>
        <taxon>Pelobatidae</taxon>
        <taxon>Pelobates</taxon>
    </lineage>
</organism>
<keyword evidence="13" id="KW-0408">Iron</keyword>
<dbReference type="PANTHER" id="PTHR14049:SF14">
    <property type="entry name" value="PROLYL 3-HYDROXYLASE 3"/>
    <property type="match status" value="1"/>
</dbReference>
<evidence type="ECO:0000256" key="12">
    <source>
        <dbReference type="ARBA" id="ARBA00023002"/>
    </source>
</evidence>
<evidence type="ECO:0000256" key="6">
    <source>
        <dbReference type="ARBA" id="ARBA00022729"/>
    </source>
</evidence>
<feature type="compositionally biased region" description="Basic and acidic residues" evidence="15">
    <location>
        <begin position="633"/>
        <end position="666"/>
    </location>
</feature>
<evidence type="ECO:0000256" key="13">
    <source>
        <dbReference type="ARBA" id="ARBA00023004"/>
    </source>
</evidence>
<keyword evidence="11" id="KW-0223">Dioxygenase</keyword>
<dbReference type="SMART" id="SM00702">
    <property type="entry name" value="P4Hc"/>
    <property type="match status" value="1"/>
</dbReference>
<dbReference type="GO" id="GO:0032963">
    <property type="term" value="P:collagen metabolic process"/>
    <property type="evidence" value="ECO:0007669"/>
    <property type="project" value="InterPro"/>
</dbReference>
<proteinExistence type="inferred from homology"/>
<dbReference type="Pfam" id="PF23557">
    <property type="entry name" value="TPR_leprecan"/>
    <property type="match status" value="1"/>
</dbReference>
<dbReference type="GO" id="GO:0005506">
    <property type="term" value="F:iron ion binding"/>
    <property type="evidence" value="ECO:0007669"/>
    <property type="project" value="InterPro"/>
</dbReference>
<evidence type="ECO:0000256" key="4">
    <source>
        <dbReference type="ARBA" id="ARBA00012262"/>
    </source>
</evidence>
<gene>
    <name evidence="18" type="ORF">PECUL_23A007774</name>
</gene>
<dbReference type="Gene3D" id="2.60.120.620">
    <property type="entry name" value="q2cbj1_9rhob like domain"/>
    <property type="match status" value="1"/>
</dbReference>
<dbReference type="PROSITE" id="PS51471">
    <property type="entry name" value="FE2OG_OXY"/>
    <property type="match status" value="1"/>
</dbReference>
<evidence type="ECO:0000256" key="15">
    <source>
        <dbReference type="SAM" id="MobiDB-lite"/>
    </source>
</evidence>
<evidence type="ECO:0000313" key="19">
    <source>
        <dbReference type="Proteomes" id="UP001295444"/>
    </source>
</evidence>
<comment type="similarity">
    <text evidence="3">Belongs to the leprecan family.</text>
</comment>
<sequence length="682" mass="77803">MCGPLLLLFGGLLALPGTLTDPISPPDLQLWAGLDLFSRGDWAGAQAQLWGSVRSLRELREVRLRCGTECKLRGTQGPQLEEAVLSRADCLLGCEKLLLGEPSLYRLTQETERVFQRGLPYNYLQVTHYKLEELDKAAAAAFTFYVKNPHHEQIQEDIQRYRRMKEIQEPSFQDLEQPQYKTVYAQALSLLSEGKFRVAVRRLEDSLKIYLMEHEDCRALCEGTREQESEIYKDFSYAISQYYTEVLQCKQNCALEPTLRPSGEHSKQDPLISHLSLLLDIYTKLEDWEAAAEIVRSLLLFQPQNETAKERLRGYEERLQGKNSDKLRESIVSYVRRTLSEKRLLYYAMEHLNISFNDPDSWTPEEIIPESLRDRVKKEREEKDQRTLPFEEVTVTLTPKQMNGTTRVTLDGVINEEECQMLQTLGQAAGGPGSGFRGRLSRHTPRERIQGLTVLRALQMAASGAVDSSHARLYYRASERARVLAQSYFGTEKLHFSFTHLVCRSAIEGEQDSRNDFSHPVHADNCILDPEERECWKELPAYVHRDYSGVLYLNDDFQGGDLFFTELDATTVTAEIRPSCGRLVLFGAGGENAHGVRAVTQGTRCAIALWFTKSAVHAEQERSLASDLMVGSDGHKQNKESETKNTGRETSGRETFASKEEPERPSGRRQKKRVNRKFEDEL</sequence>
<keyword evidence="5" id="KW-0479">Metal-binding</keyword>
<keyword evidence="10" id="KW-0847">Vitamin C</keyword>
<evidence type="ECO:0000256" key="14">
    <source>
        <dbReference type="ARBA" id="ARBA00023180"/>
    </source>
</evidence>
<dbReference type="InterPro" id="IPR005123">
    <property type="entry name" value="Oxoglu/Fe-dep_dioxygenase_dom"/>
</dbReference>
<dbReference type="InterPro" id="IPR044862">
    <property type="entry name" value="Pro_4_hyd_alph_FE2OG_OXY"/>
</dbReference>
<protein>
    <recommendedName>
        <fullName evidence="4">procollagen-proline 3-dioxygenase</fullName>
        <ecNumber evidence="4">1.14.11.7</ecNumber>
    </recommendedName>
</protein>
<feature type="region of interest" description="Disordered" evidence="15">
    <location>
        <begin position="627"/>
        <end position="682"/>
    </location>
</feature>
<dbReference type="EMBL" id="OW240922">
    <property type="protein sequence ID" value="CAH2322668.1"/>
    <property type="molecule type" value="Genomic_DNA"/>
</dbReference>
<dbReference type="GO" id="GO:0019797">
    <property type="term" value="F:procollagen-proline 3-dioxygenase activity"/>
    <property type="evidence" value="ECO:0007669"/>
    <property type="project" value="UniProtKB-EC"/>
</dbReference>